<dbReference type="RefSeq" id="XP_033679795.1">
    <property type="nucleotide sequence ID" value="XM_033836421.1"/>
</dbReference>
<protein>
    <submittedName>
        <fullName evidence="1">Uncharacterized protein</fullName>
    </submittedName>
</protein>
<name>A0A6A6I398_9PLEO</name>
<dbReference type="GeneID" id="54589751"/>
<organism evidence="1 2">
    <name type="scientific">Trematosphaeria pertusa</name>
    <dbReference type="NCBI Taxonomy" id="390896"/>
    <lineage>
        <taxon>Eukaryota</taxon>
        <taxon>Fungi</taxon>
        <taxon>Dikarya</taxon>
        <taxon>Ascomycota</taxon>
        <taxon>Pezizomycotina</taxon>
        <taxon>Dothideomycetes</taxon>
        <taxon>Pleosporomycetidae</taxon>
        <taxon>Pleosporales</taxon>
        <taxon>Massarineae</taxon>
        <taxon>Trematosphaeriaceae</taxon>
        <taxon>Trematosphaeria</taxon>
    </lineage>
</organism>
<reference evidence="1" key="1">
    <citation type="journal article" date="2020" name="Stud. Mycol.">
        <title>101 Dothideomycetes genomes: a test case for predicting lifestyles and emergence of pathogens.</title>
        <authorList>
            <person name="Haridas S."/>
            <person name="Albert R."/>
            <person name="Binder M."/>
            <person name="Bloem J."/>
            <person name="Labutti K."/>
            <person name="Salamov A."/>
            <person name="Andreopoulos B."/>
            <person name="Baker S."/>
            <person name="Barry K."/>
            <person name="Bills G."/>
            <person name="Bluhm B."/>
            <person name="Cannon C."/>
            <person name="Castanera R."/>
            <person name="Culley D."/>
            <person name="Daum C."/>
            <person name="Ezra D."/>
            <person name="Gonzalez J."/>
            <person name="Henrissat B."/>
            <person name="Kuo A."/>
            <person name="Liang C."/>
            <person name="Lipzen A."/>
            <person name="Lutzoni F."/>
            <person name="Magnuson J."/>
            <person name="Mondo S."/>
            <person name="Nolan M."/>
            <person name="Ohm R."/>
            <person name="Pangilinan J."/>
            <person name="Park H.-J."/>
            <person name="Ramirez L."/>
            <person name="Alfaro M."/>
            <person name="Sun H."/>
            <person name="Tritt A."/>
            <person name="Yoshinaga Y."/>
            <person name="Zwiers L.-H."/>
            <person name="Turgeon B."/>
            <person name="Goodwin S."/>
            <person name="Spatafora J."/>
            <person name="Crous P."/>
            <person name="Grigoriev I."/>
        </authorList>
    </citation>
    <scope>NUCLEOTIDE SEQUENCE</scope>
    <source>
        <strain evidence="1">CBS 122368</strain>
    </source>
</reference>
<proteinExistence type="predicted"/>
<dbReference type="EMBL" id="ML987202">
    <property type="protein sequence ID" value="KAF2244791.1"/>
    <property type="molecule type" value="Genomic_DNA"/>
</dbReference>
<gene>
    <name evidence="1" type="ORF">BU26DRAFT_86720</name>
</gene>
<accession>A0A6A6I398</accession>
<dbReference type="AlphaFoldDB" id="A0A6A6I398"/>
<keyword evidence="2" id="KW-1185">Reference proteome</keyword>
<evidence type="ECO:0000313" key="1">
    <source>
        <dbReference type="EMBL" id="KAF2244791.1"/>
    </source>
</evidence>
<dbReference type="Proteomes" id="UP000800094">
    <property type="component" value="Unassembled WGS sequence"/>
</dbReference>
<sequence>MNVVQRGGWGEVGDTRIVLQPHSRYSPVLSLRFMVLETNSEHSCIGASLSRPCIMLCHRPVRTVQRTPKRTATPCQQTLALHRLATFLLSVRRSVFTPRQSARRATDHITSVHWADALRAANRNYTSNAYIQQHPRHAKLPTRHTSNVFEELQKAPQTATNVKTALTSAVKAETEPQDQAQLRFKRLFEGRVHDVDSRHTPRSSKRALRKSFDRLRRWIWRGRERKREEEDGRSGWCFSLVDVITLGFFAGW</sequence>
<evidence type="ECO:0000313" key="2">
    <source>
        <dbReference type="Proteomes" id="UP000800094"/>
    </source>
</evidence>